<reference evidence="2" key="2">
    <citation type="submission" date="2013-10" db="EMBL/GenBank/DDBJ databases">
        <authorList>
            <person name="Aslett M."/>
        </authorList>
    </citation>
    <scope>NUCLEOTIDE SEQUENCE [LARGE SCALE GENOMIC DNA]</scope>
    <source>
        <strain evidence="2">Houghton</strain>
    </source>
</reference>
<evidence type="ECO:0000313" key="3">
    <source>
        <dbReference type="Proteomes" id="UP000018050"/>
    </source>
</evidence>
<protein>
    <submittedName>
        <fullName evidence="2">Uncharacterized protein</fullName>
    </submittedName>
</protein>
<feature type="region of interest" description="Disordered" evidence="1">
    <location>
        <begin position="25"/>
        <end position="44"/>
    </location>
</feature>
<dbReference type="VEuPathDB" id="ToxoDB:EAH_00042370"/>
<reference evidence="2" key="1">
    <citation type="submission" date="2013-10" db="EMBL/GenBank/DDBJ databases">
        <title>Genomic analysis of the causative agents of coccidiosis in chickens.</title>
        <authorList>
            <person name="Reid A.J."/>
            <person name="Blake D."/>
            <person name="Billington K."/>
            <person name="Browne H."/>
            <person name="Dunn M."/>
            <person name="Hung S."/>
            <person name="Kawahara F."/>
            <person name="Miranda-Saavedra D."/>
            <person name="Mourier T."/>
            <person name="Nagra H."/>
            <person name="Otto T.D."/>
            <person name="Rawlings N."/>
            <person name="Sanchez A."/>
            <person name="Sanders M."/>
            <person name="Subramaniam C."/>
            <person name="Tay Y."/>
            <person name="Dear P."/>
            <person name="Doerig C."/>
            <person name="Gruber A."/>
            <person name="Parkinson J."/>
            <person name="Shirley M."/>
            <person name="Wan K.L."/>
            <person name="Berriman M."/>
            <person name="Tomley F."/>
            <person name="Pain A."/>
        </authorList>
    </citation>
    <scope>NUCLEOTIDE SEQUENCE [LARGE SCALE GENOMIC DNA]</scope>
    <source>
        <strain evidence="2">Houghton</strain>
    </source>
</reference>
<sequence>MRSSKHNNPTTAAAAAAPAPAAATAATTAAAATQQQQPSSSLQGLKGFRGMNSMSFASSGGDPEGLDSGLSEGLDGEGLLLVFIEACRLCCCALQQHIESCMQSLLGSDFLSISKLPEANIWPQGRVDGEKEVIDLEGILHLVTAYWNEVFEQIVRDPQLLQRLQRTVICWASQDLSRFDRAYICEFLGDAAAFCRAFGVEEAAAQLEEMRCRVSPPGGGIDVFSNPKP</sequence>
<keyword evidence="3" id="KW-1185">Reference proteome</keyword>
<dbReference type="EMBL" id="HG673472">
    <property type="protein sequence ID" value="CDI83714.1"/>
    <property type="molecule type" value="Genomic_DNA"/>
</dbReference>
<evidence type="ECO:0000313" key="2">
    <source>
        <dbReference type="EMBL" id="CDI83714.1"/>
    </source>
</evidence>
<dbReference type="GeneID" id="25272307"/>
<gene>
    <name evidence="2" type="ORF">EAH_00042370</name>
</gene>
<organism evidence="2 3">
    <name type="scientific">Eimeria acervulina</name>
    <name type="common">Coccidian parasite</name>
    <dbReference type="NCBI Taxonomy" id="5801"/>
    <lineage>
        <taxon>Eukaryota</taxon>
        <taxon>Sar</taxon>
        <taxon>Alveolata</taxon>
        <taxon>Apicomplexa</taxon>
        <taxon>Conoidasida</taxon>
        <taxon>Coccidia</taxon>
        <taxon>Eucoccidiorida</taxon>
        <taxon>Eimeriorina</taxon>
        <taxon>Eimeriidae</taxon>
        <taxon>Eimeria</taxon>
    </lineage>
</organism>
<dbReference type="Proteomes" id="UP000018050">
    <property type="component" value="Unassembled WGS sequence"/>
</dbReference>
<proteinExistence type="predicted"/>
<dbReference type="RefSeq" id="XP_013247202.1">
    <property type="nucleotide sequence ID" value="XM_013391748.1"/>
</dbReference>
<feature type="compositionally biased region" description="Low complexity" evidence="1">
    <location>
        <begin position="25"/>
        <end position="38"/>
    </location>
</feature>
<accession>U6GYW8</accession>
<evidence type="ECO:0000256" key="1">
    <source>
        <dbReference type="SAM" id="MobiDB-lite"/>
    </source>
</evidence>
<name>U6GYW8_EIMAC</name>
<dbReference type="OrthoDB" id="365277at2759"/>
<dbReference type="AlphaFoldDB" id="U6GYW8"/>